<accession>A0ACC3DI88</accession>
<keyword evidence="1" id="KW-0240">DNA-directed RNA polymerase</keyword>
<keyword evidence="2" id="KW-1185">Reference proteome</keyword>
<comment type="caution">
    <text evidence="1">The sequence shown here is derived from an EMBL/GenBank/DDBJ whole genome shotgun (WGS) entry which is preliminary data.</text>
</comment>
<keyword evidence="1" id="KW-0804">Transcription</keyword>
<dbReference type="EMBL" id="JAWDJW010004110">
    <property type="protein sequence ID" value="KAK3076319.1"/>
    <property type="molecule type" value="Genomic_DNA"/>
</dbReference>
<name>A0ACC3DI88_9PEZI</name>
<feature type="non-terminal residue" evidence="1">
    <location>
        <position position="498"/>
    </location>
</feature>
<feature type="non-terminal residue" evidence="1">
    <location>
        <position position="1"/>
    </location>
</feature>
<organism evidence="1 2">
    <name type="scientific">Coniosporium uncinatum</name>
    <dbReference type="NCBI Taxonomy" id="93489"/>
    <lineage>
        <taxon>Eukaryota</taxon>
        <taxon>Fungi</taxon>
        <taxon>Dikarya</taxon>
        <taxon>Ascomycota</taxon>
        <taxon>Pezizomycotina</taxon>
        <taxon>Dothideomycetes</taxon>
        <taxon>Dothideomycetes incertae sedis</taxon>
        <taxon>Coniosporium</taxon>
    </lineage>
</organism>
<sequence length="498" mass="55836">IGIGDTVPDKKTTQGIEDAIRMQKELVEEIVKEATSDRLEPLPGMNIRETFESKVSKELNAARDIAGDRTQENLKDSNNATQMAKSGSKGSSINISQMTALVGQQSVEGKRIPFGFKYRSLPHFTKDDYSPEARGFVENSYLRGLTPTEFFFHAMAGREGLIDTAVKTAETGYIQRRLVKALEDVMVKYDGTVRNSLGDIVEFAYGEDGIDASHIERQTLDHIIGNFPSFDKKFRVDVMDNTMALRVDQLEQANEIKGDVEVQRLLDEEYEQLLDDRKFLREDRADTDQSMPLPLNIRRIIETAKTKFRVRDGARSDLHPSDVIPKVRGLLDRLVIVPGKDPLSIEAQENATRNFKCLVRCQLAFKRVVLEHSLNKLAFENVLGDIETRFSKSIVAPGEMVGVLAAQSIGEPATQMTLNTFHFTGIAAKNVTLGVPRLKEILNIATNLKTPSMQIYQEPGLRNSQAEAKKLRSRVEHTTLRSVTEGTEIYYDPDVQST</sequence>
<protein>
    <submittedName>
        <fullName evidence="1">DNA-directed RNA polymerase II subunit rpb1</fullName>
    </submittedName>
</protein>
<reference evidence="1" key="1">
    <citation type="submission" date="2024-09" db="EMBL/GenBank/DDBJ databases">
        <title>Black Yeasts Isolated from many extreme environments.</title>
        <authorList>
            <person name="Coleine C."/>
            <person name="Stajich J.E."/>
            <person name="Selbmann L."/>
        </authorList>
    </citation>
    <scope>NUCLEOTIDE SEQUENCE</scope>
    <source>
        <strain evidence="1">CCFEE 5737</strain>
    </source>
</reference>
<dbReference type="Proteomes" id="UP001186974">
    <property type="component" value="Unassembled WGS sequence"/>
</dbReference>
<evidence type="ECO:0000313" key="1">
    <source>
        <dbReference type="EMBL" id="KAK3076319.1"/>
    </source>
</evidence>
<proteinExistence type="predicted"/>
<gene>
    <name evidence="1" type="primary">RPB1_1</name>
    <name evidence="1" type="ORF">LTS18_013336</name>
</gene>
<evidence type="ECO:0000313" key="2">
    <source>
        <dbReference type="Proteomes" id="UP001186974"/>
    </source>
</evidence>